<sequence>MGGIISHVHQRTLTFKPLSNHQKRRNIARNLAQKSEIKANITSTIPRFTVSTLSPGGLYTLSVYAFNSKGRSDPTILSAAMLRMPEKQLTFEPGLL</sequence>
<dbReference type="EMBL" id="JRES01000515">
    <property type="protein sequence ID" value="KNC30471.1"/>
    <property type="molecule type" value="Genomic_DNA"/>
</dbReference>
<dbReference type="InterPro" id="IPR036116">
    <property type="entry name" value="FN3_sf"/>
</dbReference>
<gene>
    <name evidence="1" type="ORF">FF38_07745</name>
</gene>
<dbReference type="InterPro" id="IPR003961">
    <property type="entry name" value="FN3_dom"/>
</dbReference>
<dbReference type="CDD" id="cd00063">
    <property type="entry name" value="FN3"/>
    <property type="match status" value="1"/>
</dbReference>
<dbReference type="SUPFAM" id="SSF49265">
    <property type="entry name" value="Fibronectin type III"/>
    <property type="match status" value="1"/>
</dbReference>
<name>A0A0L0CE05_LUCCU</name>
<protein>
    <recommendedName>
        <fullName evidence="3">Fibronectin type-III domain-containing protein</fullName>
    </recommendedName>
</protein>
<organism evidence="1 2">
    <name type="scientific">Lucilia cuprina</name>
    <name type="common">Green bottle fly</name>
    <name type="synonym">Australian sheep blowfly</name>
    <dbReference type="NCBI Taxonomy" id="7375"/>
    <lineage>
        <taxon>Eukaryota</taxon>
        <taxon>Metazoa</taxon>
        <taxon>Ecdysozoa</taxon>
        <taxon>Arthropoda</taxon>
        <taxon>Hexapoda</taxon>
        <taxon>Insecta</taxon>
        <taxon>Pterygota</taxon>
        <taxon>Neoptera</taxon>
        <taxon>Endopterygota</taxon>
        <taxon>Diptera</taxon>
        <taxon>Brachycera</taxon>
        <taxon>Muscomorpha</taxon>
        <taxon>Oestroidea</taxon>
        <taxon>Calliphoridae</taxon>
        <taxon>Luciliinae</taxon>
        <taxon>Lucilia</taxon>
    </lineage>
</organism>
<comment type="caution">
    <text evidence="1">The sequence shown here is derived from an EMBL/GenBank/DDBJ whole genome shotgun (WGS) entry which is preliminary data.</text>
</comment>
<reference evidence="1 2" key="1">
    <citation type="journal article" date="2015" name="Nat. Commun.">
        <title>Lucilia cuprina genome unlocks parasitic fly biology to underpin future interventions.</title>
        <authorList>
            <person name="Anstead C.A."/>
            <person name="Korhonen P.K."/>
            <person name="Young N.D."/>
            <person name="Hall R.S."/>
            <person name="Jex A.R."/>
            <person name="Murali S.C."/>
            <person name="Hughes D.S."/>
            <person name="Lee S.F."/>
            <person name="Perry T."/>
            <person name="Stroehlein A.J."/>
            <person name="Ansell B.R."/>
            <person name="Breugelmans B."/>
            <person name="Hofmann A."/>
            <person name="Qu J."/>
            <person name="Dugan S."/>
            <person name="Lee S.L."/>
            <person name="Chao H."/>
            <person name="Dinh H."/>
            <person name="Han Y."/>
            <person name="Doddapaneni H.V."/>
            <person name="Worley K.C."/>
            <person name="Muzny D.M."/>
            <person name="Ioannidis P."/>
            <person name="Waterhouse R.M."/>
            <person name="Zdobnov E.M."/>
            <person name="James P.J."/>
            <person name="Bagnall N.H."/>
            <person name="Kotze A.C."/>
            <person name="Gibbs R.A."/>
            <person name="Richards S."/>
            <person name="Batterham P."/>
            <person name="Gasser R.B."/>
        </authorList>
    </citation>
    <scope>NUCLEOTIDE SEQUENCE [LARGE SCALE GENOMIC DNA]</scope>
    <source>
        <strain evidence="1 2">LS</strain>
        <tissue evidence="1">Full body</tissue>
    </source>
</reference>
<accession>A0A0L0CE05</accession>
<evidence type="ECO:0000313" key="2">
    <source>
        <dbReference type="Proteomes" id="UP000037069"/>
    </source>
</evidence>
<dbReference type="Proteomes" id="UP000037069">
    <property type="component" value="Unassembled WGS sequence"/>
</dbReference>
<evidence type="ECO:0000313" key="1">
    <source>
        <dbReference type="EMBL" id="KNC30471.1"/>
    </source>
</evidence>
<dbReference type="Gene3D" id="2.60.40.10">
    <property type="entry name" value="Immunoglobulins"/>
    <property type="match status" value="1"/>
</dbReference>
<evidence type="ECO:0008006" key="3">
    <source>
        <dbReference type="Google" id="ProtNLM"/>
    </source>
</evidence>
<keyword evidence="2" id="KW-1185">Reference proteome</keyword>
<proteinExistence type="predicted"/>
<dbReference type="InterPro" id="IPR013783">
    <property type="entry name" value="Ig-like_fold"/>
</dbReference>
<dbReference type="OrthoDB" id="10006996at2759"/>
<dbReference type="AlphaFoldDB" id="A0A0L0CE05"/>